<accession>A0A2T8IJS1</accession>
<evidence type="ECO:0008006" key="2">
    <source>
        <dbReference type="Google" id="ProtNLM"/>
    </source>
</evidence>
<dbReference type="SUPFAM" id="SSF46934">
    <property type="entry name" value="UBA-like"/>
    <property type="match status" value="1"/>
</dbReference>
<name>A0A2T8IJS1_9POAL</name>
<proteinExistence type="predicted"/>
<dbReference type="Proteomes" id="UP000243499">
    <property type="component" value="Chromosome 5"/>
</dbReference>
<organism evidence="1">
    <name type="scientific">Panicum hallii</name>
    <dbReference type="NCBI Taxonomy" id="206008"/>
    <lineage>
        <taxon>Eukaryota</taxon>
        <taxon>Viridiplantae</taxon>
        <taxon>Streptophyta</taxon>
        <taxon>Embryophyta</taxon>
        <taxon>Tracheophyta</taxon>
        <taxon>Spermatophyta</taxon>
        <taxon>Magnoliopsida</taxon>
        <taxon>Liliopsida</taxon>
        <taxon>Poales</taxon>
        <taxon>Poaceae</taxon>
        <taxon>PACMAD clade</taxon>
        <taxon>Panicoideae</taxon>
        <taxon>Panicodae</taxon>
        <taxon>Paniceae</taxon>
        <taxon>Panicinae</taxon>
        <taxon>Panicum</taxon>
        <taxon>Panicum sect. Panicum</taxon>
    </lineage>
</organism>
<dbReference type="InterPro" id="IPR009060">
    <property type="entry name" value="UBA-like_sf"/>
</dbReference>
<sequence length="72" mass="8192">MGFPEEMVLKAMKDNGDNGADSLIVLLLTYKFFLHEMSQIEEKVDYLVKMGFPEDEVNVAVTRCGCIYFCFG</sequence>
<dbReference type="Gramene" id="PVH37876">
    <property type="protein sequence ID" value="PVH37876"/>
    <property type="gene ID" value="PAHAL_5G110200"/>
</dbReference>
<dbReference type="EMBL" id="CM008050">
    <property type="protein sequence ID" value="PVH37876.1"/>
    <property type="molecule type" value="Genomic_DNA"/>
</dbReference>
<reference evidence="1" key="1">
    <citation type="submission" date="2018-04" db="EMBL/GenBank/DDBJ databases">
        <title>WGS assembly of Panicum hallii.</title>
        <authorList>
            <person name="Lovell J."/>
            <person name="Jenkins J."/>
            <person name="Lowry D."/>
            <person name="Mamidi S."/>
            <person name="Sreedasyam A."/>
            <person name="Weng X."/>
            <person name="Barry K."/>
            <person name="Bonette J."/>
            <person name="Campitelli B."/>
            <person name="Daum C."/>
            <person name="Gordon S."/>
            <person name="Gould B."/>
            <person name="Lipzen A."/>
            <person name="Macqueen A."/>
            <person name="Palacio-Mejia J."/>
            <person name="Plott C."/>
            <person name="Shakirov E."/>
            <person name="Shu S."/>
            <person name="Yoshinaga Y."/>
            <person name="Zane M."/>
            <person name="Rokhsar D."/>
            <person name="Grimwood J."/>
            <person name="Schmutz J."/>
            <person name="Juenger T."/>
        </authorList>
    </citation>
    <scope>NUCLEOTIDE SEQUENCE [LARGE SCALE GENOMIC DNA]</scope>
    <source>
        <strain evidence="1">FIL2</strain>
    </source>
</reference>
<evidence type="ECO:0000313" key="1">
    <source>
        <dbReference type="EMBL" id="PVH37876.1"/>
    </source>
</evidence>
<gene>
    <name evidence="1" type="ORF">PAHAL_5G110200</name>
</gene>
<dbReference type="AlphaFoldDB" id="A0A2T8IJS1"/>
<protein>
    <recommendedName>
        <fullName evidence="2">UBA domain-containing protein</fullName>
    </recommendedName>
</protein>